<sequence length="560" mass="63031">MASYYIFSKALVLLWLTSIVLTQPQSQPWSALQAPKELALKLIRDPVTLSLASTDFGHIVHDNPFAIFAPSSIIDISNLIKFSNSLPIPFTIAPRGQAHSVHGQAMTIDGVVVNMTELRNNGAGIVVFDDTTSPYADVGGEKIWIDVLHATLERGLTPLSWTDYLFLSVGGTLSNAGISGQTFRFGPQISNVHELDVVTVVNNNSRNINSWTGSLVHLNCFDSRNVVCYVEFHLLETERTKNSELFYAVLGGLGQFGIITRARIALGPAPTRASIIFYLFYNTDLVVKWLHLLYNDFSTFSGDQEHLISVNGRNETNAADYVEGFLLLNQPPLDLSFYPAPDQPRITSLVSQYGIIYIIELVKYYDNSSQQHVDEDVKLLVEGLKFVPTFMFEKDVSYEEFLNRVHSDELFLRSQGLWDVPHPWLNLFVPGSRISDFDEGVFKGIILKQNITAGLVIIYPMNRTKWDDKMSAVTPDENIFYAVSLLHATGFDKLEEFQAQNQQILQFCADSGIGIKQYLPQNKTRGQWVEQFGPKWKLFKERKAQFDPNRILSPGQGIFN</sequence>
<keyword evidence="11" id="KW-1185">Reference proteome</keyword>
<evidence type="ECO:0000259" key="9">
    <source>
        <dbReference type="PROSITE" id="PS51387"/>
    </source>
</evidence>
<dbReference type="SUPFAM" id="SSF56176">
    <property type="entry name" value="FAD-binding/transporter-associated domain-like"/>
    <property type="match status" value="1"/>
</dbReference>
<dbReference type="InterPro" id="IPR006094">
    <property type="entry name" value="Oxid_FAD_bind_N"/>
</dbReference>
<dbReference type="Pfam" id="PF09265">
    <property type="entry name" value="Cytokin-bind"/>
    <property type="match status" value="1"/>
</dbReference>
<keyword evidence="8" id="KW-0732">Signal</keyword>
<evidence type="ECO:0000313" key="10">
    <source>
        <dbReference type="EMBL" id="RDX64778.1"/>
    </source>
</evidence>
<reference evidence="10" key="1">
    <citation type="submission" date="2018-05" db="EMBL/GenBank/DDBJ databases">
        <title>Draft genome of Mucuna pruriens seed.</title>
        <authorList>
            <person name="Nnadi N.E."/>
            <person name="Vos R."/>
            <person name="Hasami M.H."/>
            <person name="Devisetty U.K."/>
            <person name="Aguiy J.C."/>
        </authorList>
    </citation>
    <scope>NUCLEOTIDE SEQUENCE [LARGE SCALE GENOMIC DNA]</scope>
    <source>
        <strain evidence="10">JCA_2017</strain>
    </source>
</reference>
<dbReference type="Gene3D" id="3.30.465.10">
    <property type="match status" value="1"/>
</dbReference>
<dbReference type="OrthoDB" id="415825at2759"/>
<evidence type="ECO:0000256" key="1">
    <source>
        <dbReference type="ARBA" id="ARBA00001974"/>
    </source>
</evidence>
<evidence type="ECO:0000256" key="2">
    <source>
        <dbReference type="ARBA" id="ARBA00005466"/>
    </source>
</evidence>
<feature type="domain" description="FAD-binding PCMH-type" evidence="9">
    <location>
        <begin position="60"/>
        <end position="269"/>
    </location>
</feature>
<dbReference type="Proteomes" id="UP000257109">
    <property type="component" value="Unassembled WGS sequence"/>
</dbReference>
<dbReference type="PROSITE" id="PS51387">
    <property type="entry name" value="FAD_PCMH"/>
    <property type="match status" value="1"/>
</dbReference>
<dbReference type="InterPro" id="IPR050432">
    <property type="entry name" value="FAD-linked_Oxidoreductases_BP"/>
</dbReference>
<evidence type="ECO:0000256" key="3">
    <source>
        <dbReference type="ARBA" id="ARBA00011928"/>
    </source>
</evidence>
<dbReference type="InterPro" id="IPR016169">
    <property type="entry name" value="FAD-bd_PCMH_sub2"/>
</dbReference>
<accession>A0A371EFF2</accession>
<dbReference type="GO" id="GO:0009690">
    <property type="term" value="P:cytokinin metabolic process"/>
    <property type="evidence" value="ECO:0007669"/>
    <property type="project" value="InterPro"/>
</dbReference>
<feature type="non-terminal residue" evidence="10">
    <location>
        <position position="1"/>
    </location>
</feature>
<dbReference type="InterPro" id="IPR036318">
    <property type="entry name" value="FAD-bd_PCMH-like_sf"/>
</dbReference>
<keyword evidence="6" id="KW-0560">Oxidoreductase</keyword>
<dbReference type="GO" id="GO:0071949">
    <property type="term" value="F:FAD binding"/>
    <property type="evidence" value="ECO:0007669"/>
    <property type="project" value="InterPro"/>
</dbReference>
<dbReference type="InterPro" id="IPR016164">
    <property type="entry name" value="FAD-linked_Oxase-like_C"/>
</dbReference>
<comment type="cofactor">
    <cofactor evidence="1">
        <name>FAD</name>
        <dbReference type="ChEBI" id="CHEBI:57692"/>
    </cofactor>
</comment>
<dbReference type="InterPro" id="IPR016166">
    <property type="entry name" value="FAD-bd_PCMH"/>
</dbReference>
<dbReference type="InterPro" id="IPR016170">
    <property type="entry name" value="Cytok_DH_C_sf"/>
</dbReference>
<dbReference type="EMBL" id="QJKJ01014227">
    <property type="protein sequence ID" value="RDX64778.1"/>
    <property type="molecule type" value="Genomic_DNA"/>
</dbReference>
<dbReference type="AlphaFoldDB" id="A0A371EFF2"/>
<dbReference type="Gene3D" id="3.40.462.10">
    <property type="entry name" value="FAD-linked oxidases, C-terminal domain"/>
    <property type="match status" value="1"/>
</dbReference>
<dbReference type="SUPFAM" id="SSF55103">
    <property type="entry name" value="FAD-linked oxidases, C-terminal domain"/>
    <property type="match status" value="1"/>
</dbReference>
<comment type="similarity">
    <text evidence="2">Belongs to the oxygen-dependent FAD-linked oxidoreductase family.</text>
</comment>
<name>A0A371EFF2_MUCPR</name>
<feature type="chain" id="PRO_5016795956" description="cytokinin dehydrogenase" evidence="8">
    <location>
        <begin position="23"/>
        <end position="560"/>
    </location>
</feature>
<feature type="signal peptide" evidence="8">
    <location>
        <begin position="1"/>
        <end position="22"/>
    </location>
</feature>
<protein>
    <recommendedName>
        <fullName evidence="3">cytokinin dehydrogenase</fullName>
        <ecNumber evidence="3">1.5.99.12</ecNumber>
    </recommendedName>
</protein>
<dbReference type="EC" id="1.5.99.12" evidence="3"/>
<evidence type="ECO:0000313" key="11">
    <source>
        <dbReference type="Proteomes" id="UP000257109"/>
    </source>
</evidence>
<dbReference type="Gene3D" id="3.30.43.10">
    <property type="entry name" value="Uridine Diphospho-n-acetylenolpyruvylglucosamine Reductase, domain 2"/>
    <property type="match status" value="1"/>
</dbReference>
<keyword evidence="5" id="KW-0274">FAD</keyword>
<dbReference type="PANTHER" id="PTHR13878">
    <property type="entry name" value="GULONOLACTONE OXIDASE"/>
    <property type="match status" value="1"/>
</dbReference>
<evidence type="ECO:0000256" key="5">
    <source>
        <dbReference type="ARBA" id="ARBA00022827"/>
    </source>
</evidence>
<comment type="caution">
    <text evidence="10">The sequence shown here is derived from an EMBL/GenBank/DDBJ whole genome shotgun (WGS) entry which is preliminary data.</text>
</comment>
<keyword evidence="4" id="KW-0285">Flavoprotein</keyword>
<evidence type="ECO:0000256" key="8">
    <source>
        <dbReference type="SAM" id="SignalP"/>
    </source>
</evidence>
<dbReference type="InterPro" id="IPR015345">
    <property type="entry name" value="Cytokinin_DH_FAD/cytokin-bd"/>
</dbReference>
<organism evidence="10 11">
    <name type="scientific">Mucuna pruriens</name>
    <name type="common">Velvet bean</name>
    <name type="synonym">Dolichos pruriens</name>
    <dbReference type="NCBI Taxonomy" id="157652"/>
    <lineage>
        <taxon>Eukaryota</taxon>
        <taxon>Viridiplantae</taxon>
        <taxon>Streptophyta</taxon>
        <taxon>Embryophyta</taxon>
        <taxon>Tracheophyta</taxon>
        <taxon>Spermatophyta</taxon>
        <taxon>Magnoliopsida</taxon>
        <taxon>eudicotyledons</taxon>
        <taxon>Gunneridae</taxon>
        <taxon>Pentapetalae</taxon>
        <taxon>rosids</taxon>
        <taxon>fabids</taxon>
        <taxon>Fabales</taxon>
        <taxon>Fabaceae</taxon>
        <taxon>Papilionoideae</taxon>
        <taxon>50 kb inversion clade</taxon>
        <taxon>NPAAA clade</taxon>
        <taxon>indigoferoid/millettioid clade</taxon>
        <taxon>Phaseoleae</taxon>
        <taxon>Mucuna</taxon>
    </lineage>
</organism>
<proteinExistence type="inferred from homology"/>
<dbReference type="GO" id="GO:0019139">
    <property type="term" value="F:cytokinin dehydrogenase activity"/>
    <property type="evidence" value="ECO:0007669"/>
    <property type="project" value="UniProtKB-EC"/>
</dbReference>
<gene>
    <name evidence="10" type="primary">CKX3</name>
    <name evidence="10" type="ORF">CR513_56624</name>
</gene>
<dbReference type="STRING" id="157652.A0A371EFF2"/>
<evidence type="ECO:0000256" key="4">
    <source>
        <dbReference type="ARBA" id="ARBA00022630"/>
    </source>
</evidence>
<dbReference type="PANTHER" id="PTHR13878:SF115">
    <property type="entry name" value="CYTOKININ DEHYDROGENASE"/>
    <property type="match status" value="1"/>
</dbReference>
<evidence type="ECO:0000256" key="6">
    <source>
        <dbReference type="ARBA" id="ARBA00023002"/>
    </source>
</evidence>
<dbReference type="Pfam" id="PF01565">
    <property type="entry name" value="FAD_binding_4"/>
    <property type="match status" value="1"/>
</dbReference>
<evidence type="ECO:0000256" key="7">
    <source>
        <dbReference type="ARBA" id="ARBA00048224"/>
    </source>
</evidence>
<comment type="catalytic activity">
    <reaction evidence="7">
        <text>N(6)-dimethylallyladenine + A + H2O = 3-methyl-2-butenal + adenine + AH2</text>
        <dbReference type="Rhea" id="RHEA:13625"/>
        <dbReference type="ChEBI" id="CHEBI:13193"/>
        <dbReference type="ChEBI" id="CHEBI:15377"/>
        <dbReference type="ChEBI" id="CHEBI:15825"/>
        <dbReference type="ChEBI" id="CHEBI:16708"/>
        <dbReference type="ChEBI" id="CHEBI:17499"/>
        <dbReference type="ChEBI" id="CHEBI:17660"/>
        <dbReference type="EC" id="1.5.99.12"/>
    </reaction>
</comment>
<dbReference type="InterPro" id="IPR016167">
    <property type="entry name" value="FAD-bd_PCMH_sub1"/>
</dbReference>